<reference evidence="1 2" key="1">
    <citation type="journal article" date="2019" name="Int. J. Syst. Evol. Microbiol.">
        <title>The Global Catalogue of Microorganisms (GCM) 10K type strain sequencing project: providing services to taxonomists for standard genome sequencing and annotation.</title>
        <authorList>
            <consortium name="The Broad Institute Genomics Platform"/>
            <consortium name="The Broad Institute Genome Sequencing Center for Infectious Disease"/>
            <person name="Wu L."/>
            <person name="Ma J."/>
        </authorList>
    </citation>
    <scope>NUCLEOTIDE SEQUENCE [LARGE SCALE GENOMIC DNA]</scope>
    <source>
        <strain evidence="1 2">JCM 3272</strain>
    </source>
</reference>
<accession>A0ABN3HMN6</accession>
<protein>
    <recommendedName>
        <fullName evidence="3">DNA-binding ferritin-like protein (Dps family)</fullName>
    </recommendedName>
</protein>
<evidence type="ECO:0008006" key="3">
    <source>
        <dbReference type="Google" id="ProtNLM"/>
    </source>
</evidence>
<comment type="caution">
    <text evidence="1">The sequence shown here is derived from an EMBL/GenBank/DDBJ whole genome shotgun (WGS) entry which is preliminary data.</text>
</comment>
<dbReference type="Proteomes" id="UP001501444">
    <property type="component" value="Unassembled WGS sequence"/>
</dbReference>
<evidence type="ECO:0000313" key="2">
    <source>
        <dbReference type="Proteomes" id="UP001501444"/>
    </source>
</evidence>
<dbReference type="EMBL" id="BAAARV010000093">
    <property type="protein sequence ID" value="GAA2383563.1"/>
    <property type="molecule type" value="Genomic_DNA"/>
</dbReference>
<dbReference type="SUPFAM" id="SSF158560">
    <property type="entry name" value="BH3980-like"/>
    <property type="match status" value="1"/>
</dbReference>
<sequence>MTMYDEESDSLISRAILKLIGPKRRWRAYKARVRALPENYRTTVEAIERYLMHFGAMDADSAQSLFEDVADLFERAAADGTPIRDIVGDDPVEFVEALIANYEKGGYVARERNRLSRAIERAAGEDHTTEEDKGTS</sequence>
<gene>
    <name evidence="1" type="ORF">GCM10010170_092530</name>
</gene>
<dbReference type="Pfam" id="PF06304">
    <property type="entry name" value="DUF1048"/>
    <property type="match status" value="1"/>
</dbReference>
<proteinExistence type="predicted"/>
<dbReference type="Gene3D" id="1.10.1900.10">
    <property type="entry name" value="c-terminal domain of poly(a) binding protein"/>
    <property type="match status" value="1"/>
</dbReference>
<evidence type="ECO:0000313" key="1">
    <source>
        <dbReference type="EMBL" id="GAA2383563.1"/>
    </source>
</evidence>
<keyword evidence="2" id="KW-1185">Reference proteome</keyword>
<organism evidence="1 2">
    <name type="scientific">Dactylosporangium salmoneum</name>
    <dbReference type="NCBI Taxonomy" id="53361"/>
    <lineage>
        <taxon>Bacteria</taxon>
        <taxon>Bacillati</taxon>
        <taxon>Actinomycetota</taxon>
        <taxon>Actinomycetes</taxon>
        <taxon>Micromonosporales</taxon>
        <taxon>Micromonosporaceae</taxon>
        <taxon>Dactylosporangium</taxon>
    </lineage>
</organism>
<dbReference type="InterPro" id="IPR008316">
    <property type="entry name" value="UCP029876"/>
</dbReference>
<name>A0ABN3HMN6_9ACTN</name>